<dbReference type="Pfam" id="PF00188">
    <property type="entry name" value="CAP"/>
    <property type="match status" value="1"/>
</dbReference>
<evidence type="ECO:0000313" key="2">
    <source>
        <dbReference type="EMBL" id="WAL62357.1"/>
    </source>
</evidence>
<dbReference type="AlphaFoldDB" id="A0A9E9CBH1"/>
<gene>
    <name evidence="2" type="ORF">OXH18_10320</name>
</gene>
<dbReference type="PANTHER" id="PTHR31157:SF1">
    <property type="entry name" value="SCP DOMAIN-CONTAINING PROTEIN"/>
    <property type="match status" value="1"/>
</dbReference>
<dbReference type="RefSeq" id="WP_268612670.1">
    <property type="nucleotide sequence ID" value="NZ_CP113797.1"/>
</dbReference>
<dbReference type="CDD" id="cd05379">
    <property type="entry name" value="CAP_bacterial"/>
    <property type="match status" value="1"/>
</dbReference>
<keyword evidence="3" id="KW-1185">Reference proteome</keyword>
<accession>A0A9E9CBH1</accession>
<name>A0A9E9CBH1_9CYAN</name>
<dbReference type="SUPFAM" id="SSF55797">
    <property type="entry name" value="PR-1-like"/>
    <property type="match status" value="1"/>
</dbReference>
<proteinExistence type="predicted"/>
<feature type="domain" description="SCP" evidence="1">
    <location>
        <begin position="59"/>
        <end position="173"/>
    </location>
</feature>
<protein>
    <submittedName>
        <fullName evidence="2">CAP domain-containing protein</fullName>
    </submittedName>
</protein>
<dbReference type="Proteomes" id="UP001163152">
    <property type="component" value="Chromosome"/>
</dbReference>
<dbReference type="KEGG" id="tsin:OXH18_10320"/>
<evidence type="ECO:0000313" key="3">
    <source>
        <dbReference type="Proteomes" id="UP001163152"/>
    </source>
</evidence>
<dbReference type="PANTHER" id="PTHR31157">
    <property type="entry name" value="SCP DOMAIN-CONTAINING PROTEIN"/>
    <property type="match status" value="1"/>
</dbReference>
<sequence>MLKSRLLTTLTLCGGVLPLLWFSALERSAAMATSPSRPHQISSISSTNETVAIEQAVFERINQYRQARGLSPLSLDSAITQQSRLHSQEMANRDAISHDGFEQRIARIAEIVTHRSAAENVASNQGYADPVEKAIDGWLNSPSHRQNIEGTYDATGIGVVRTPQGEYYFTQIFILR</sequence>
<dbReference type="InterPro" id="IPR014044">
    <property type="entry name" value="CAP_dom"/>
</dbReference>
<dbReference type="EMBL" id="CP113797">
    <property type="protein sequence ID" value="WAL62357.1"/>
    <property type="molecule type" value="Genomic_DNA"/>
</dbReference>
<dbReference type="InterPro" id="IPR035940">
    <property type="entry name" value="CAP_sf"/>
</dbReference>
<organism evidence="2 3">
    <name type="scientific">Thermocoleostomius sinensis A174</name>
    <dbReference type="NCBI Taxonomy" id="2016057"/>
    <lineage>
        <taxon>Bacteria</taxon>
        <taxon>Bacillati</taxon>
        <taxon>Cyanobacteriota</taxon>
        <taxon>Cyanophyceae</taxon>
        <taxon>Oculatellales</taxon>
        <taxon>Oculatellaceae</taxon>
        <taxon>Thermocoleostomius</taxon>
    </lineage>
</organism>
<evidence type="ECO:0000259" key="1">
    <source>
        <dbReference type="Pfam" id="PF00188"/>
    </source>
</evidence>
<dbReference type="Gene3D" id="3.40.33.10">
    <property type="entry name" value="CAP"/>
    <property type="match status" value="1"/>
</dbReference>
<reference evidence="2" key="1">
    <citation type="submission" date="2022-12" db="EMBL/GenBank/DDBJ databases">
        <title>Polyphasic identification of a Novel Hot-Spring Cyanobacterium Ocullathermofonsia sinensis gen nov. sp. nov. and Genomic Insights on its Adaptations to the Thermal Habitat.</title>
        <authorList>
            <person name="Daroch M."/>
            <person name="Tang J."/>
            <person name="Jiang Y."/>
        </authorList>
    </citation>
    <scope>NUCLEOTIDE SEQUENCE</scope>
    <source>
        <strain evidence="2">PKUAC-SCTA174</strain>
    </source>
</reference>